<dbReference type="EMBL" id="GFAC01000718">
    <property type="protein sequence ID" value="JAT98470.1"/>
    <property type="molecule type" value="mRNA"/>
</dbReference>
<organism evidence="2">
    <name type="scientific">Amblyomma aureolatum</name>
    <dbReference type="NCBI Taxonomy" id="187763"/>
    <lineage>
        <taxon>Eukaryota</taxon>
        <taxon>Metazoa</taxon>
        <taxon>Ecdysozoa</taxon>
        <taxon>Arthropoda</taxon>
        <taxon>Chelicerata</taxon>
        <taxon>Arachnida</taxon>
        <taxon>Acari</taxon>
        <taxon>Parasitiformes</taxon>
        <taxon>Ixodida</taxon>
        <taxon>Ixodoidea</taxon>
        <taxon>Ixodidae</taxon>
        <taxon>Amblyomminae</taxon>
        <taxon>Amblyomma</taxon>
    </lineage>
</organism>
<sequence length="611" mass="69442">KNNSFYLQKFRTSRNNVVAMIRKRKKDYSTSLIEKAQGNTKKMWEVVNKVIGKPAQKTVTPNLGGASSVENFNRYFVNIGSQLASPLVLDKSVPFTDTVAYNFELDATDSLEITAIVSSLANRKAPGHDGISIKALKDSVDVLAPIMAELFNFAMQQGEYPDVLKLAKVTPIYKDGDHNDPCSYRPISVLSIVNTVFEKVISVRLQKFLHENNIITVSQHGFRAQRSTATAVMELTQTICSSLHNGNIAVVIFLDLKKAFDTIAHSILLDKLRQFGFRGSTLGFFTSYLKNRQQYVRIHEVSSSRLTVLTGVPQGSVLGPILFSLYVNELPSTMRESKTVMYADDTALVFSGKTMEQIGNIVNEELVHLSSWLRANSLTLNTSKTKYIVFRSAYQHIDTHFLKIFFNNSVLEEVDTIKYLGVVLDYNLNWKPHILHVCSKLASSCYALLKSRAHFDISVLKIIYYSIFHCHLVYCCNSWASTFKTYLDPVIRLQKQALRIITFSHRHQPSRPLYQELKILPFILVFQAKVSSTVHNIISNNYPIQIHIFTMPTSNTRNASYLNFNLPLSRNIYGRRLLQFYGAKIWNDIPLEVKISTNFECSVKRFFLSSM</sequence>
<protein>
    <submittedName>
        <fullName evidence="2">Putative tick transposon</fullName>
    </submittedName>
</protein>
<name>A0A1E1XGN1_9ACAR</name>
<proteinExistence type="evidence at transcript level"/>
<dbReference type="AlphaFoldDB" id="A0A1E1XGN1"/>
<feature type="domain" description="Reverse transcriptase" evidence="1">
    <location>
        <begin position="153"/>
        <end position="424"/>
    </location>
</feature>
<dbReference type="PANTHER" id="PTHR33332">
    <property type="entry name" value="REVERSE TRANSCRIPTASE DOMAIN-CONTAINING PROTEIN"/>
    <property type="match status" value="1"/>
</dbReference>
<feature type="non-terminal residue" evidence="2">
    <location>
        <position position="1"/>
    </location>
</feature>
<evidence type="ECO:0000313" key="2">
    <source>
        <dbReference type="EMBL" id="JAT98470.1"/>
    </source>
</evidence>
<evidence type="ECO:0000259" key="1">
    <source>
        <dbReference type="PROSITE" id="PS50878"/>
    </source>
</evidence>
<dbReference type="InterPro" id="IPR043502">
    <property type="entry name" value="DNA/RNA_pol_sf"/>
</dbReference>
<reference evidence="2" key="1">
    <citation type="journal article" date="2017" name="Front. Cell. Infect. Microbiol.">
        <title>The Distinct Transcriptional Response of the Midgut of Amblyomma sculptum and Amblyomma aureolatum Ticks to Rickettsia rickettsii Correlates to Their Differences in Susceptibility to Infection.</title>
        <authorList>
            <person name="Martins L.A."/>
            <person name="Galletti M.F.B.M."/>
            <person name="Ribeiro J.M."/>
            <person name="Fujita A."/>
            <person name="Costa F.B."/>
            <person name="Labruna M.B."/>
            <person name="Daffre S."/>
            <person name="Fogaca A.C."/>
        </authorList>
    </citation>
    <scope>NUCLEOTIDE SEQUENCE</scope>
</reference>
<dbReference type="SUPFAM" id="SSF56672">
    <property type="entry name" value="DNA/RNA polymerases"/>
    <property type="match status" value="1"/>
</dbReference>
<dbReference type="CDD" id="cd01650">
    <property type="entry name" value="RT_nLTR_like"/>
    <property type="match status" value="1"/>
</dbReference>
<dbReference type="Pfam" id="PF00078">
    <property type="entry name" value="RVT_1"/>
    <property type="match status" value="1"/>
</dbReference>
<accession>A0A1E1XGN1</accession>
<dbReference type="InterPro" id="IPR000477">
    <property type="entry name" value="RT_dom"/>
</dbReference>
<dbReference type="PROSITE" id="PS50878">
    <property type="entry name" value="RT_POL"/>
    <property type="match status" value="1"/>
</dbReference>
<dbReference type="GO" id="GO:0071897">
    <property type="term" value="P:DNA biosynthetic process"/>
    <property type="evidence" value="ECO:0007669"/>
    <property type="project" value="UniProtKB-ARBA"/>
</dbReference>